<accession>A0ACC6T4A0</accession>
<evidence type="ECO:0000313" key="1">
    <source>
        <dbReference type="EMBL" id="MER9286733.1"/>
    </source>
</evidence>
<sequence>MTSTVDPISLPQRTASNDTEIDREALARLLIEIARNVDPDYRARLDGVPTADPRMETLRQLLVSREISELSRVTHLLDEPEQLAAAVGDVLPSAAARAPHAQLGEALAPAVERAVQRSIQKSPRTLTDILYPVFLPAIRKSIGEKIDQTFQSLNETLRHIFTWHGLKWRLESWRTGASFSEVVLKHSLVYRVEHVFLINRTSGLLVAHVAADNATSEDPQLISSMLSAIQDFVKDSFNEKEQSGLDTIRFGDLRLWSEVGPFATLVSVIRGNPPEGLHEIVRDVLLRVHEEYSQALMEFDGDGSQLAGIEAQLQTCVELKQEESNQRFPWLVVALGLLLMVLAGGWFFISWQSGQRWQAYVSRLESQPGIIVAEQKIRDGQYYIAGLRDPLAADPQALLSGTQVDPARVHSQWQFYQSLEPEFVLKRLTATLAPPESVRLAIVDSRIVAEGEAPDTWIDRARAAARELSAGGPEFDIASVRDVSPEARAAEHWQAYVSRLESEPGIIVSEQKIRDGQFYIAGLRDPLAAAPQALLSGTQVDPARVHSQWQFYESLEPEFVLKRLTASLAPPGSVRLAIVDNRIVAEGEAPDTWIDRARAAARQLSAGGPEFDISKVRDVSPEARAAEHWQAYVSRLESQPGIIVAQQTTRGGQFYISGLRDPLAADPQALLSGTQVDPARVRSQWQLYQSLEPEFVLKRLTATLYPLKSVRLSIIDNRIVAEGEAPDTWIDRARAAARQLSVGGPEFDISKVRDVTPEAREAEHWQYYVARLEAQSGIIVAQQTIRGGQFYISGLRDPLAADPQALLSGTQVDPARVHSQWQFFQSLDPKFVVKRLTASLSPPKSVQLSIIQGRILVVGEAPAAWINRAQAAAEQLSADGVVLDVSQLREMNLEELNYLREAIQTTDIFFSSGKVVPGPEQLPVLDRLADQIKEFAENARKSGVTARFMLTGHSDATGRETANASISAARSETVRALLNKRGVAPELLLVRGAGTFEPLVPENSQAGSSSNRRVSISVNLD</sequence>
<reference evidence="1 2" key="1">
    <citation type="journal article" date="2024" name="Proc. Natl. Acad. Sci. U.S.A.">
        <title>The evolutionary genomics of adaptation to stress in wild rhizobium bacteria.</title>
        <authorList>
            <person name="Kehlet-Delgado H."/>
            <person name="Montoya A.P."/>
            <person name="Jensen K.T."/>
            <person name="Wendlandt C.E."/>
            <person name="Dexheimer C."/>
            <person name="Roberts M."/>
            <person name="Torres Martinez L."/>
            <person name="Friesen M.L."/>
            <person name="Griffitts J.S."/>
            <person name="Porter S.S."/>
        </authorList>
    </citation>
    <scope>NUCLEOTIDE SEQUENCE [LARGE SCALE GENOMIC DNA]</scope>
    <source>
        <strain evidence="1 2">M0468</strain>
    </source>
</reference>
<dbReference type="EMBL" id="JAMYRI010000014">
    <property type="protein sequence ID" value="MER9286733.1"/>
    <property type="molecule type" value="Genomic_DNA"/>
</dbReference>
<organism evidence="1 2">
    <name type="scientific">Mesorhizobium australicum</name>
    <dbReference type="NCBI Taxonomy" id="536018"/>
    <lineage>
        <taxon>Bacteria</taxon>
        <taxon>Pseudomonadati</taxon>
        <taxon>Pseudomonadota</taxon>
        <taxon>Alphaproteobacteria</taxon>
        <taxon>Hyphomicrobiales</taxon>
        <taxon>Phyllobacteriaceae</taxon>
        <taxon>Mesorhizobium</taxon>
    </lineage>
</organism>
<evidence type="ECO:0000313" key="2">
    <source>
        <dbReference type="Proteomes" id="UP001480082"/>
    </source>
</evidence>
<proteinExistence type="predicted"/>
<gene>
    <name evidence="1" type="ORF">NKI81_22690</name>
</gene>
<name>A0ACC6T4A0_9HYPH</name>
<protein>
    <submittedName>
        <fullName evidence="1">OmpA family protein</fullName>
    </submittedName>
</protein>
<comment type="caution">
    <text evidence="1">The sequence shown here is derived from an EMBL/GenBank/DDBJ whole genome shotgun (WGS) entry which is preliminary data.</text>
</comment>
<dbReference type="Proteomes" id="UP001480082">
    <property type="component" value="Unassembled WGS sequence"/>
</dbReference>
<keyword evidence="2" id="KW-1185">Reference proteome</keyword>